<keyword evidence="8" id="KW-0675">Receptor</keyword>
<dbReference type="EMBL" id="JAFEMO010000009">
    <property type="protein sequence ID" value="KAH7564705.1"/>
    <property type="molecule type" value="Genomic_DNA"/>
</dbReference>
<keyword evidence="3" id="KW-0812">Transmembrane</keyword>
<protein>
    <recommendedName>
        <fullName evidence="10">Leucine-rich repeat-containing N-terminal plant-type domain-containing protein</fullName>
    </recommendedName>
</protein>
<comment type="caution">
    <text evidence="11">The sequence shown here is derived from an EMBL/GenBank/DDBJ whole genome shotgun (WGS) entry which is preliminary data.</text>
</comment>
<dbReference type="SUPFAM" id="SSF52058">
    <property type="entry name" value="L domain-like"/>
    <property type="match status" value="1"/>
</dbReference>
<evidence type="ECO:0000259" key="10">
    <source>
        <dbReference type="Pfam" id="PF08263"/>
    </source>
</evidence>
<evidence type="ECO:0000256" key="3">
    <source>
        <dbReference type="ARBA" id="ARBA00022692"/>
    </source>
</evidence>
<keyword evidence="6" id="KW-1133">Transmembrane helix</keyword>
<dbReference type="InterPro" id="IPR001611">
    <property type="entry name" value="Leu-rich_rpt"/>
</dbReference>
<dbReference type="InterPro" id="IPR013210">
    <property type="entry name" value="LRR_N_plant-typ"/>
</dbReference>
<evidence type="ECO:0000256" key="2">
    <source>
        <dbReference type="ARBA" id="ARBA00022614"/>
    </source>
</evidence>
<dbReference type="Pfam" id="PF08263">
    <property type="entry name" value="LRRNT_2"/>
    <property type="match status" value="1"/>
</dbReference>
<gene>
    <name evidence="11" type="ORF">JRO89_XS09G0008900</name>
</gene>
<evidence type="ECO:0000313" key="12">
    <source>
        <dbReference type="Proteomes" id="UP000827721"/>
    </source>
</evidence>
<evidence type="ECO:0000313" key="11">
    <source>
        <dbReference type="EMBL" id="KAH7564705.1"/>
    </source>
</evidence>
<evidence type="ECO:0000256" key="9">
    <source>
        <dbReference type="ARBA" id="ARBA00023180"/>
    </source>
</evidence>
<dbReference type="PANTHER" id="PTHR48061">
    <property type="entry name" value="LEUCINE-RICH REPEAT RECEPTOR PROTEIN KINASE EMS1-LIKE-RELATED"/>
    <property type="match status" value="1"/>
</dbReference>
<keyword evidence="2" id="KW-0433">Leucine-rich repeat</keyword>
<evidence type="ECO:0000256" key="1">
    <source>
        <dbReference type="ARBA" id="ARBA00004479"/>
    </source>
</evidence>
<keyword evidence="4" id="KW-0732">Signal</keyword>
<keyword evidence="5" id="KW-0677">Repeat</keyword>
<evidence type="ECO:0000256" key="6">
    <source>
        <dbReference type="ARBA" id="ARBA00022989"/>
    </source>
</evidence>
<dbReference type="Proteomes" id="UP000827721">
    <property type="component" value="Unassembled WGS sequence"/>
</dbReference>
<dbReference type="Gene3D" id="3.80.10.10">
    <property type="entry name" value="Ribonuclease Inhibitor"/>
    <property type="match status" value="2"/>
</dbReference>
<dbReference type="Pfam" id="PF00560">
    <property type="entry name" value="LRR_1"/>
    <property type="match status" value="1"/>
</dbReference>
<dbReference type="InterPro" id="IPR032675">
    <property type="entry name" value="LRR_dom_sf"/>
</dbReference>
<evidence type="ECO:0000256" key="8">
    <source>
        <dbReference type="ARBA" id="ARBA00023170"/>
    </source>
</evidence>
<dbReference type="InterPro" id="IPR046956">
    <property type="entry name" value="RLP23-like"/>
</dbReference>
<dbReference type="PANTHER" id="PTHR48061:SF46">
    <property type="entry name" value="LEUCINE-RICH REPEAT-CONTAINING N-TERMINAL PLANT-TYPE DOMAIN-CONTAINING PROTEIN"/>
    <property type="match status" value="1"/>
</dbReference>
<comment type="subcellular location">
    <subcellularLocation>
        <location evidence="1">Membrane</location>
        <topology evidence="1">Single-pass type I membrane protein</topology>
    </subcellularLocation>
</comment>
<name>A0ABQ8HK22_9ROSI</name>
<proteinExistence type="predicted"/>
<evidence type="ECO:0000256" key="4">
    <source>
        <dbReference type="ARBA" id="ARBA00022729"/>
    </source>
</evidence>
<organism evidence="11 12">
    <name type="scientific">Xanthoceras sorbifolium</name>
    <dbReference type="NCBI Taxonomy" id="99658"/>
    <lineage>
        <taxon>Eukaryota</taxon>
        <taxon>Viridiplantae</taxon>
        <taxon>Streptophyta</taxon>
        <taxon>Embryophyta</taxon>
        <taxon>Tracheophyta</taxon>
        <taxon>Spermatophyta</taxon>
        <taxon>Magnoliopsida</taxon>
        <taxon>eudicotyledons</taxon>
        <taxon>Gunneridae</taxon>
        <taxon>Pentapetalae</taxon>
        <taxon>rosids</taxon>
        <taxon>malvids</taxon>
        <taxon>Sapindales</taxon>
        <taxon>Sapindaceae</taxon>
        <taxon>Xanthoceroideae</taxon>
        <taxon>Xanthoceras</taxon>
    </lineage>
</organism>
<keyword evidence="12" id="KW-1185">Reference proteome</keyword>
<feature type="domain" description="Leucine-rich repeat-containing N-terminal plant-type" evidence="10">
    <location>
        <begin position="10"/>
        <end position="56"/>
    </location>
</feature>
<reference evidence="11 12" key="1">
    <citation type="submission" date="2021-02" db="EMBL/GenBank/DDBJ databases">
        <title>Plant Genome Project.</title>
        <authorList>
            <person name="Zhang R.-G."/>
        </authorList>
    </citation>
    <scope>NUCLEOTIDE SEQUENCE [LARGE SCALE GENOMIC DNA]</scope>
    <source>
        <tissue evidence="11">Leaves</tissue>
    </source>
</reference>
<sequence length="235" mass="26500">MEDQDFGSSSALLQFKQLFSYETSTYLDCWQKKSVPKMKNWEEDTDCCSWAGVTCDMVTGDVIGLDLSCSHLQLQGSIPSNSSLFLLLTSEISTFLATTLINLEFLLILVPFEISRLSKLVYLDLSYNYYLRLETPVVEGELPGKHLPPTKPTGALSVSLSLSTAVEFDTSLEEILRNQSNLMVLDLSDNKIHGQVPNWVLELIGKEFKFNNGVFKMMCGDVMLCKHDLDFVLWK</sequence>
<accession>A0ABQ8HK22</accession>
<keyword evidence="7" id="KW-0472">Membrane</keyword>
<evidence type="ECO:0000256" key="7">
    <source>
        <dbReference type="ARBA" id="ARBA00023136"/>
    </source>
</evidence>
<keyword evidence="9" id="KW-0325">Glycoprotein</keyword>
<evidence type="ECO:0000256" key="5">
    <source>
        <dbReference type="ARBA" id="ARBA00022737"/>
    </source>
</evidence>